<organism evidence="2 3">
    <name type="scientific">Pseudomonas chlororaphis subsp. aureofaciens</name>
    <dbReference type="NCBI Taxonomy" id="587851"/>
    <lineage>
        <taxon>Bacteria</taxon>
        <taxon>Pseudomonadati</taxon>
        <taxon>Pseudomonadota</taxon>
        <taxon>Gammaproteobacteria</taxon>
        <taxon>Pseudomonadales</taxon>
        <taxon>Pseudomonadaceae</taxon>
        <taxon>Pseudomonas</taxon>
    </lineage>
</organism>
<dbReference type="Gene3D" id="3.40.630.30">
    <property type="match status" value="1"/>
</dbReference>
<feature type="domain" description="N-acetyltransferase" evidence="1">
    <location>
        <begin position="39"/>
        <end position="201"/>
    </location>
</feature>
<dbReference type="InterPro" id="IPR051531">
    <property type="entry name" value="N-acetyltransferase"/>
</dbReference>
<dbReference type="InterPro" id="IPR016181">
    <property type="entry name" value="Acyl_CoA_acyltransferase"/>
</dbReference>
<dbReference type="PROSITE" id="PS51186">
    <property type="entry name" value="GNAT"/>
    <property type="match status" value="1"/>
</dbReference>
<reference evidence="2 3" key="1">
    <citation type="submission" date="2018-03" db="EMBL/GenBank/DDBJ databases">
        <title>Diversity of phytobeneficial traits revealed by whole-genome analysis of worldwide-isolated phenazine-producing Pseudomonas spp.</title>
        <authorList>
            <person name="Biessy A."/>
            <person name="Novinscak A."/>
            <person name="Blom J."/>
            <person name="Leger G."/>
            <person name="Thomashow L.S."/>
            <person name="Cazorla F.M."/>
            <person name="Josic D."/>
            <person name="Filion M."/>
        </authorList>
    </citation>
    <scope>NUCLEOTIDE SEQUENCE [LARGE SCALE GENOMIC DNA]</scope>
    <source>
        <strain evidence="2 3">ChPhzS24</strain>
    </source>
</reference>
<dbReference type="Proteomes" id="UP000280455">
    <property type="component" value="Chromosome"/>
</dbReference>
<dbReference type="AlphaFoldDB" id="A0AAD0ZD00"/>
<evidence type="ECO:0000259" key="1">
    <source>
        <dbReference type="PROSITE" id="PS51186"/>
    </source>
</evidence>
<accession>A0AAD0ZD00</accession>
<dbReference type="PANTHER" id="PTHR43792:SF1">
    <property type="entry name" value="N-ACETYLTRANSFERASE DOMAIN-CONTAINING PROTEIN"/>
    <property type="match status" value="1"/>
</dbReference>
<dbReference type="Pfam" id="PF13302">
    <property type="entry name" value="Acetyltransf_3"/>
    <property type="match status" value="1"/>
</dbReference>
<dbReference type="SUPFAM" id="SSF55729">
    <property type="entry name" value="Acyl-CoA N-acyltransferases (Nat)"/>
    <property type="match status" value="1"/>
</dbReference>
<keyword evidence="2" id="KW-0067">ATP-binding</keyword>
<proteinExistence type="predicted"/>
<sequence length="220" mass="24459">MTKVSAQAAQCIEEKYPPRVRTNPMPDAPPSATTLTARLLLRAPTAADLDVTHLIHSDPRTQRYNPAGPDSRESCQHRLQGWIQHWQDQGFGYWVVCDRAQPERVLGFGGVMHSRFGERSGLNLYFRFAVEAWGQGYASEMAGAALHLAFRVLGKEQVIGLVRPDNLPSRRALERLGLTRDGELDDFPGLAPSLLYSLSAERYFAAKAASPTDTVRSREP</sequence>
<name>A0AAD0ZD00_9PSED</name>
<dbReference type="EMBL" id="CP027750">
    <property type="protein sequence ID" value="AZE29501.1"/>
    <property type="molecule type" value="Genomic_DNA"/>
</dbReference>
<protein>
    <submittedName>
        <fullName evidence="2">Protein export cytoplasm protein SecA ATPase RNA helicase</fullName>
    </submittedName>
</protein>
<dbReference type="PANTHER" id="PTHR43792">
    <property type="entry name" value="GNAT FAMILY, PUTATIVE (AFU_ORTHOLOGUE AFUA_3G00765)-RELATED-RELATED"/>
    <property type="match status" value="1"/>
</dbReference>
<gene>
    <name evidence="2" type="ORF">C4K07_2716</name>
</gene>
<evidence type="ECO:0000313" key="2">
    <source>
        <dbReference type="EMBL" id="AZE29501.1"/>
    </source>
</evidence>
<keyword evidence="2" id="KW-0347">Helicase</keyword>
<keyword evidence="2" id="KW-0378">Hydrolase</keyword>
<dbReference type="GO" id="GO:0016747">
    <property type="term" value="F:acyltransferase activity, transferring groups other than amino-acyl groups"/>
    <property type="evidence" value="ECO:0007669"/>
    <property type="project" value="InterPro"/>
</dbReference>
<dbReference type="InterPro" id="IPR000182">
    <property type="entry name" value="GNAT_dom"/>
</dbReference>
<dbReference type="GO" id="GO:0004386">
    <property type="term" value="F:helicase activity"/>
    <property type="evidence" value="ECO:0007669"/>
    <property type="project" value="UniProtKB-KW"/>
</dbReference>
<keyword evidence="2" id="KW-0547">Nucleotide-binding</keyword>
<evidence type="ECO:0000313" key="3">
    <source>
        <dbReference type="Proteomes" id="UP000280455"/>
    </source>
</evidence>